<dbReference type="InterPro" id="IPR039697">
    <property type="entry name" value="Alcohol_dehydrogenase_Fe"/>
</dbReference>
<gene>
    <name evidence="6" type="ORF">D3Z33_04700</name>
</gene>
<feature type="domain" description="Alcohol dehydrogenase iron-type/glycerol dehydrogenase GldA" evidence="4">
    <location>
        <begin position="14"/>
        <end position="167"/>
    </location>
</feature>
<sequence length="382" mass="42688">MRSDIMNRFEVGPQILYGRGSIGCLIEKDFRNVMLVTEKFIVDSEISKKVTNILSLQGSDYNVFSEVKPDPTVDLVIKSLDMMVTERPDCIIALGGGSSIDTAKAMMYFFMKMDQNKEMKKPYFVAIPTTSGTGSEVTSYSVITDTKEGKKIAFDDPIMMPDLAIVDSKFTITVPKKVTADTGLDILTHSIEAFVSKKSNDYTDTLAEGAIKIVFSYLLKAFKDGKDEVAREKLHNASTMAGIAFNNSSLGINHSLAHALGARFHIPHGRANAMLMPHIIKYNSEEKQARSRYAYITKSIGIEVPDERNSVNALVKAVEILNEKLEIPHSLKDMGIEREEFYSAIDEMVDKAMNDICTENNPRIPSRTDFIKIYEDLYNGKK</sequence>
<dbReference type="Gene3D" id="1.20.1090.10">
    <property type="entry name" value="Dehydroquinate synthase-like - alpha domain"/>
    <property type="match status" value="1"/>
</dbReference>
<evidence type="ECO:0000256" key="3">
    <source>
        <dbReference type="ARBA" id="ARBA00023027"/>
    </source>
</evidence>
<keyword evidence="7" id="KW-1185">Reference proteome</keyword>
<comment type="caution">
    <text evidence="6">The sequence shown here is derived from an EMBL/GenBank/DDBJ whole genome shotgun (WGS) entry which is preliminary data.</text>
</comment>
<dbReference type="FunFam" id="1.20.1090.10:FF:000001">
    <property type="entry name" value="Aldehyde-alcohol dehydrogenase"/>
    <property type="match status" value="1"/>
</dbReference>
<dbReference type="InterPro" id="IPR056798">
    <property type="entry name" value="ADH_Fe_C"/>
</dbReference>
<dbReference type="GO" id="GO:0004022">
    <property type="term" value="F:alcohol dehydrogenase (NAD+) activity"/>
    <property type="evidence" value="ECO:0007669"/>
    <property type="project" value="TreeGrafter"/>
</dbReference>
<feature type="domain" description="Fe-containing alcohol dehydrogenase-like C-terminal" evidence="5">
    <location>
        <begin position="179"/>
        <end position="377"/>
    </location>
</feature>
<dbReference type="Gene3D" id="3.40.50.1970">
    <property type="match status" value="1"/>
</dbReference>
<dbReference type="EMBL" id="QXXA01000005">
    <property type="protein sequence ID" value="NBI06158.1"/>
    <property type="molecule type" value="Genomic_DNA"/>
</dbReference>
<dbReference type="CDD" id="cd08180">
    <property type="entry name" value="PDD"/>
    <property type="match status" value="1"/>
</dbReference>
<evidence type="ECO:0000259" key="5">
    <source>
        <dbReference type="Pfam" id="PF25137"/>
    </source>
</evidence>
<dbReference type="PANTHER" id="PTHR11496">
    <property type="entry name" value="ALCOHOL DEHYDROGENASE"/>
    <property type="match status" value="1"/>
</dbReference>
<keyword evidence="2" id="KW-0560">Oxidoreductase</keyword>
<dbReference type="FunFam" id="3.40.50.1970:FF:000003">
    <property type="entry name" value="Alcohol dehydrogenase, iron-containing"/>
    <property type="match status" value="1"/>
</dbReference>
<evidence type="ECO:0000313" key="6">
    <source>
        <dbReference type="EMBL" id="NBI06158.1"/>
    </source>
</evidence>
<dbReference type="PROSITE" id="PS00913">
    <property type="entry name" value="ADH_IRON_1"/>
    <property type="match status" value="1"/>
</dbReference>
<dbReference type="GO" id="GO:0046872">
    <property type="term" value="F:metal ion binding"/>
    <property type="evidence" value="ECO:0007669"/>
    <property type="project" value="InterPro"/>
</dbReference>
<dbReference type="PANTHER" id="PTHR11496:SF102">
    <property type="entry name" value="ALCOHOL DEHYDROGENASE 4"/>
    <property type="match status" value="1"/>
</dbReference>
<evidence type="ECO:0000256" key="1">
    <source>
        <dbReference type="ARBA" id="ARBA00007358"/>
    </source>
</evidence>
<dbReference type="Pfam" id="PF25137">
    <property type="entry name" value="ADH_Fe_C"/>
    <property type="match status" value="1"/>
</dbReference>
<accession>A0A845QYC7</accession>
<comment type="similarity">
    <text evidence="1">Belongs to the iron-containing alcohol dehydrogenase family.</text>
</comment>
<dbReference type="SUPFAM" id="SSF56796">
    <property type="entry name" value="Dehydroquinate synthase-like"/>
    <property type="match status" value="1"/>
</dbReference>
<dbReference type="InterPro" id="IPR018211">
    <property type="entry name" value="ADH_Fe_CS"/>
</dbReference>
<dbReference type="AlphaFoldDB" id="A0A845QYC7"/>
<organism evidence="6 7">
    <name type="scientific">Senegalia massiliensis</name>
    <dbReference type="NCBI Taxonomy" id="1720316"/>
    <lineage>
        <taxon>Bacteria</taxon>
        <taxon>Bacillati</taxon>
        <taxon>Bacillota</taxon>
        <taxon>Clostridia</taxon>
        <taxon>Eubacteriales</taxon>
        <taxon>Clostridiaceae</taxon>
        <taxon>Senegalia</taxon>
    </lineage>
</organism>
<dbReference type="Pfam" id="PF00465">
    <property type="entry name" value="Fe-ADH"/>
    <property type="match status" value="1"/>
</dbReference>
<protein>
    <submittedName>
        <fullName evidence="6">Iron-containing alcohol dehydrogenase</fullName>
    </submittedName>
</protein>
<dbReference type="InterPro" id="IPR001670">
    <property type="entry name" value="ADH_Fe/GldA"/>
</dbReference>
<dbReference type="Proteomes" id="UP000467132">
    <property type="component" value="Unassembled WGS sequence"/>
</dbReference>
<evidence type="ECO:0000259" key="4">
    <source>
        <dbReference type="Pfam" id="PF00465"/>
    </source>
</evidence>
<evidence type="ECO:0000313" key="7">
    <source>
        <dbReference type="Proteomes" id="UP000467132"/>
    </source>
</evidence>
<proteinExistence type="inferred from homology"/>
<reference evidence="6 7" key="1">
    <citation type="submission" date="2018-08" db="EMBL/GenBank/DDBJ databases">
        <title>Murine metabolic-syndrome-specific gut microbial biobank.</title>
        <authorList>
            <person name="Liu C."/>
        </authorList>
    </citation>
    <scope>NUCLEOTIDE SEQUENCE [LARGE SCALE GENOMIC DNA]</scope>
    <source>
        <strain evidence="6 7">583</strain>
    </source>
</reference>
<keyword evidence="3" id="KW-0520">NAD</keyword>
<evidence type="ECO:0000256" key="2">
    <source>
        <dbReference type="ARBA" id="ARBA00023002"/>
    </source>
</evidence>
<name>A0A845QYC7_9CLOT</name>